<evidence type="ECO:0000313" key="2">
    <source>
        <dbReference type="EMBL" id="PLO70212.1"/>
    </source>
</evidence>
<gene>
    <name evidence="2" type="ORF">CWN49_12610</name>
</gene>
<reference evidence="2 3" key="2">
    <citation type="submission" date="2018-01" db="EMBL/GenBank/DDBJ databases">
        <title>Genomic study of Klebsiella pneumoniae.</title>
        <authorList>
            <person name="Yang Y."/>
            <person name="Bicalho R."/>
        </authorList>
    </citation>
    <scope>NUCLEOTIDE SEQUENCE [LARGE SCALE GENOMIC DNA]</scope>
    <source>
        <strain evidence="2 3">A10</strain>
    </source>
</reference>
<feature type="domain" description="Bacteriophage Mu GpT" evidence="1">
    <location>
        <begin position="164"/>
        <end position="229"/>
    </location>
</feature>
<feature type="domain" description="Bacteriophage Mu GpT" evidence="1">
    <location>
        <begin position="8"/>
        <end position="150"/>
    </location>
</feature>
<organism evidence="2 3">
    <name type="scientific">Klebsiella michiganensis</name>
    <dbReference type="NCBI Taxonomy" id="1134687"/>
    <lineage>
        <taxon>Bacteria</taxon>
        <taxon>Pseudomonadati</taxon>
        <taxon>Pseudomonadota</taxon>
        <taxon>Gammaproteobacteria</taxon>
        <taxon>Enterobacterales</taxon>
        <taxon>Enterobacteriaceae</taxon>
        <taxon>Klebsiella/Raoultella group</taxon>
        <taxon>Klebsiella</taxon>
    </lineage>
</organism>
<name>A0A2J5PW54_9ENTR</name>
<dbReference type="InterPro" id="IPR018774">
    <property type="entry name" value="Phage_Mu_GpT"/>
</dbReference>
<accession>A0A2J5PW54</accession>
<sequence length="302" mass="33741">MLVNKQNLKTIFIGLKKTFQNAFDQTPNDWQQIAMVVPSTTKEENYAWLSRFPKMREWIGEKVVKALEGFSYTIRNKDWEATIEVERNDIEDDTMLGYAQQAQGAGQSAAELPADIIGRLMSGGFTNLCYDGQYFFDTDHPVGKNSASNKGTKKLSAATFAAAQASYGAGRSAMRDFKDDEGESLRINPGVLVVPPALEDTANYLMTADRFPDNTPNIYKGTAKVLVWPGLATDTEWYLFDTTKPVKPLVYQERKKPVFVEQTNMDSDDVFLLKKYKFGAEARSNGGYGFWQMAFGSTGVDA</sequence>
<dbReference type="EMBL" id="PIDR01000324">
    <property type="protein sequence ID" value="PLO70212.1"/>
    <property type="molecule type" value="Genomic_DNA"/>
</dbReference>
<evidence type="ECO:0000259" key="1">
    <source>
        <dbReference type="Pfam" id="PF10124"/>
    </source>
</evidence>
<dbReference type="Proteomes" id="UP000234667">
    <property type="component" value="Unassembled WGS sequence"/>
</dbReference>
<proteinExistence type="predicted"/>
<comment type="caution">
    <text evidence="2">The sequence shown here is derived from an EMBL/GenBank/DDBJ whole genome shotgun (WGS) entry which is preliminary data.</text>
</comment>
<evidence type="ECO:0000313" key="3">
    <source>
        <dbReference type="Proteomes" id="UP000234667"/>
    </source>
</evidence>
<protein>
    <submittedName>
        <fullName evidence="2">Head protein</fullName>
    </submittedName>
</protein>
<feature type="domain" description="Bacteriophage Mu GpT" evidence="1">
    <location>
        <begin position="233"/>
        <end position="298"/>
    </location>
</feature>
<reference evidence="2 3" key="1">
    <citation type="submission" date="2017-11" db="EMBL/GenBank/DDBJ databases">
        <authorList>
            <person name="Han C.G."/>
        </authorList>
    </citation>
    <scope>NUCLEOTIDE SEQUENCE [LARGE SCALE GENOMIC DNA]</scope>
    <source>
        <strain evidence="2 3">A10</strain>
    </source>
</reference>
<dbReference type="Pfam" id="PF10124">
    <property type="entry name" value="Mu-like_gpT"/>
    <property type="match status" value="3"/>
</dbReference>
<dbReference type="AlphaFoldDB" id="A0A2J5PW54"/>